<feature type="binding site" description="in other chain" evidence="14">
    <location>
        <begin position="213"/>
        <end position="215"/>
    </location>
    <ligand>
        <name>ADP</name>
        <dbReference type="ChEBI" id="CHEBI:456216"/>
        <note>allosteric activator; ligand shared between dimeric partners</note>
    </ligand>
</feature>
<evidence type="ECO:0000256" key="13">
    <source>
        <dbReference type="ARBA" id="ARBA00048070"/>
    </source>
</evidence>
<feature type="binding site" evidence="14">
    <location>
        <begin position="102"/>
        <end position="105"/>
    </location>
    <ligand>
        <name>ATP</name>
        <dbReference type="ChEBI" id="CHEBI:30616"/>
    </ligand>
</feature>
<protein>
    <recommendedName>
        <fullName evidence="14">ATP-dependent 6-phosphofructokinase</fullName>
        <shortName evidence="14">ATP-PFK</shortName>
        <shortName evidence="14">Phosphofructokinase</shortName>
        <ecNumber evidence="14">2.7.1.11</ecNumber>
    </recommendedName>
    <alternativeName>
        <fullName evidence="14">Phosphohexokinase</fullName>
    </alternativeName>
</protein>
<evidence type="ECO:0000256" key="9">
    <source>
        <dbReference type="ARBA" id="ARBA00022777"/>
    </source>
</evidence>
<keyword evidence="6 14" id="KW-0808">Transferase</keyword>
<dbReference type="GO" id="GO:0005524">
    <property type="term" value="F:ATP binding"/>
    <property type="evidence" value="ECO:0007669"/>
    <property type="project" value="UniProtKB-KW"/>
</dbReference>
<dbReference type="EMBL" id="QXIS01000030">
    <property type="protein sequence ID" value="RIE05946.1"/>
    <property type="molecule type" value="Genomic_DNA"/>
</dbReference>
<evidence type="ECO:0000256" key="3">
    <source>
        <dbReference type="ARBA" id="ARBA00004679"/>
    </source>
</evidence>
<keyword evidence="17" id="KW-1185">Reference proteome</keyword>
<sequence length="319" mass="33863">MKRIGLLTSGGDASGMNAAIRAVARTAASMGVEAVGFERGYDGLVSNTWVELNARSVSGILELGGTMLKSARSELFRTEEGRKQAALVVQQNRLDGMVIIGGNGSQTGGYLLGQLGVPVVGVASTIDNDLYGFDYTIGFDTAVNIAIDAIDRIRDVAESHDRVFVVEVMGRDNGSIALEAALATGADIVLTPELPFSIPKLITRLHDDVMAHKKHHIIVMAEGAGHAEELSHYISANLPVECRATVLGYVQRGGSPTRFDRILASTSGEAAVVALNEGHSGVVAGTRDGHIVLQETLEAVTRRNLLKPELVELLKRVSI</sequence>
<dbReference type="InterPro" id="IPR012828">
    <property type="entry name" value="PFKA_ATP_prok"/>
</dbReference>
<keyword evidence="8 14" id="KW-0547">Nucleotide-binding</keyword>
<evidence type="ECO:0000256" key="2">
    <source>
        <dbReference type="ARBA" id="ARBA00004496"/>
    </source>
</evidence>
<dbReference type="PANTHER" id="PTHR13697:SF4">
    <property type="entry name" value="ATP-DEPENDENT 6-PHOSPHOFRUCTOKINASE"/>
    <property type="match status" value="1"/>
</dbReference>
<keyword evidence="4 14" id="KW-0963">Cytoplasm</keyword>
<feature type="binding site" evidence="14">
    <location>
        <position position="162"/>
    </location>
    <ligand>
        <name>substrate</name>
        <note>ligand shared between dimeric partners</note>
    </ligand>
</feature>
<dbReference type="GO" id="GO:0016208">
    <property type="term" value="F:AMP binding"/>
    <property type="evidence" value="ECO:0007669"/>
    <property type="project" value="TreeGrafter"/>
</dbReference>
<keyword evidence="11 14" id="KW-0460">Magnesium</keyword>
<organism evidence="16 17">
    <name type="scientific">Candidatus Cryosericum terrychapinii</name>
    <dbReference type="NCBI Taxonomy" id="2290919"/>
    <lineage>
        <taxon>Bacteria</taxon>
        <taxon>Pseudomonadati</taxon>
        <taxon>Caldisericota/Cryosericota group</taxon>
        <taxon>Candidatus Cryosericota</taxon>
        <taxon>Candidatus Cryosericia</taxon>
        <taxon>Candidatus Cryosericales</taxon>
        <taxon>Candidatus Cryosericaceae</taxon>
        <taxon>Candidatus Cryosericum</taxon>
    </lineage>
</organism>
<feature type="domain" description="Phosphofructokinase" evidence="15">
    <location>
        <begin position="3"/>
        <end position="274"/>
    </location>
</feature>
<evidence type="ECO:0000256" key="7">
    <source>
        <dbReference type="ARBA" id="ARBA00022723"/>
    </source>
</evidence>
<comment type="caution">
    <text evidence="16">The sequence shown here is derived from an EMBL/GenBank/DDBJ whole genome shotgun (WGS) entry which is preliminary data.</text>
</comment>
<dbReference type="InterPro" id="IPR022953">
    <property type="entry name" value="ATP_PFK"/>
</dbReference>
<dbReference type="InterPro" id="IPR035966">
    <property type="entry name" value="PKF_sf"/>
</dbReference>
<dbReference type="GO" id="GO:0046872">
    <property type="term" value="F:metal ion binding"/>
    <property type="evidence" value="ECO:0007669"/>
    <property type="project" value="UniProtKB-KW"/>
</dbReference>
<dbReference type="GO" id="GO:0003872">
    <property type="term" value="F:6-phosphofructokinase activity"/>
    <property type="evidence" value="ECO:0007669"/>
    <property type="project" value="UniProtKB-UniRule"/>
</dbReference>
<feature type="binding site" evidence="14">
    <location>
        <position position="103"/>
    </location>
    <ligand>
        <name>Mg(2+)</name>
        <dbReference type="ChEBI" id="CHEBI:18420"/>
        <note>catalytic</note>
    </ligand>
</feature>
<feature type="binding site" description="in other chain" evidence="14">
    <location>
        <begin position="169"/>
        <end position="171"/>
    </location>
    <ligand>
        <name>substrate</name>
        <note>ligand shared between dimeric partners</note>
    </ligand>
</feature>
<dbReference type="GO" id="GO:0005945">
    <property type="term" value="C:6-phosphofructokinase complex"/>
    <property type="evidence" value="ECO:0007669"/>
    <property type="project" value="TreeGrafter"/>
</dbReference>
<dbReference type="Proteomes" id="UP000266328">
    <property type="component" value="Unassembled WGS sequence"/>
</dbReference>
<keyword evidence="10 14" id="KW-0067">ATP-binding</keyword>
<dbReference type="RefSeq" id="WP_119089208.1">
    <property type="nucleotide sequence ID" value="NZ_QXIS01000030.1"/>
</dbReference>
<comment type="subcellular location">
    <subcellularLocation>
        <location evidence="2 14">Cytoplasm</location>
    </subcellularLocation>
</comment>
<comment type="caution">
    <text evidence="14">Lacks conserved residue(s) required for the propagation of feature annotation.</text>
</comment>
<comment type="pathway">
    <text evidence="3 14">Carbohydrate degradation; glycolysis; D-glyceraldehyde 3-phosphate and glycerone phosphate from D-glucose: step 3/4.</text>
</comment>
<dbReference type="NCBIfam" id="NF002872">
    <property type="entry name" value="PRK03202.1"/>
    <property type="match status" value="1"/>
</dbReference>
<dbReference type="PIRSF" id="PIRSF000532">
    <property type="entry name" value="ATP_PFK_prok"/>
    <property type="match status" value="1"/>
</dbReference>
<dbReference type="InterPro" id="IPR012003">
    <property type="entry name" value="ATP_PFK_prok-type"/>
</dbReference>
<evidence type="ECO:0000256" key="14">
    <source>
        <dbReference type="HAMAP-Rule" id="MF_00339"/>
    </source>
</evidence>
<keyword evidence="5 14" id="KW-0021">Allosteric enzyme</keyword>
<dbReference type="EC" id="2.7.1.11" evidence="14"/>
<feature type="binding site" description="in other chain" evidence="14">
    <location>
        <position position="222"/>
    </location>
    <ligand>
        <name>substrate</name>
        <note>ligand shared between dimeric partners</note>
    </ligand>
</feature>
<name>A0A398CRB1_9BACT</name>
<dbReference type="GO" id="GO:0006002">
    <property type="term" value="P:fructose 6-phosphate metabolic process"/>
    <property type="evidence" value="ECO:0007669"/>
    <property type="project" value="InterPro"/>
</dbReference>
<evidence type="ECO:0000256" key="12">
    <source>
        <dbReference type="ARBA" id="ARBA00023152"/>
    </source>
</evidence>
<comment type="subunit">
    <text evidence="14">Homotetramer.</text>
</comment>
<dbReference type="SUPFAM" id="SSF53784">
    <property type="entry name" value="Phosphofructokinase"/>
    <property type="match status" value="1"/>
</dbReference>
<comment type="function">
    <text evidence="14">Catalyzes the phosphorylation of D-fructose 6-phosphate to fructose 1,6-bisphosphate by ATP, the first committing step of glycolysis.</text>
</comment>
<feature type="binding site" description="in other chain" evidence="14">
    <location>
        <position position="154"/>
    </location>
    <ligand>
        <name>ADP</name>
        <dbReference type="ChEBI" id="CHEBI:456216"/>
        <note>allosteric activator; ligand shared between dimeric partners</note>
    </ligand>
</feature>
<evidence type="ECO:0000256" key="11">
    <source>
        <dbReference type="ARBA" id="ARBA00022842"/>
    </source>
</evidence>
<dbReference type="UniPathway" id="UPA00109">
    <property type="reaction ID" value="UER00182"/>
</dbReference>
<dbReference type="GO" id="GO:0061621">
    <property type="term" value="P:canonical glycolysis"/>
    <property type="evidence" value="ECO:0007669"/>
    <property type="project" value="TreeGrafter"/>
</dbReference>
<dbReference type="Gene3D" id="3.40.50.450">
    <property type="match status" value="1"/>
</dbReference>
<dbReference type="GO" id="GO:0030388">
    <property type="term" value="P:fructose 1,6-bisphosphate metabolic process"/>
    <property type="evidence" value="ECO:0007669"/>
    <property type="project" value="TreeGrafter"/>
</dbReference>
<comment type="similarity">
    <text evidence="14">Belongs to the phosphofructokinase type A (PFKA) family. ATP-dependent PFK group I subfamily. Prokaryotic clade 'B1' sub-subfamily.</text>
</comment>
<comment type="activity regulation">
    <text evidence="14">Allosterically activated by ADP and other diphosphonucleosides, and allosterically inhibited by phosphoenolpyruvate.</text>
</comment>
<dbReference type="GO" id="GO:0042802">
    <property type="term" value="F:identical protein binding"/>
    <property type="evidence" value="ECO:0007669"/>
    <property type="project" value="TreeGrafter"/>
</dbReference>
<feature type="binding site" description="in other chain" evidence="14">
    <location>
        <begin position="249"/>
        <end position="252"/>
    </location>
    <ligand>
        <name>substrate</name>
        <note>ligand shared between dimeric partners</note>
    </ligand>
</feature>
<feature type="binding site" evidence="14">
    <location>
        <begin position="72"/>
        <end position="73"/>
    </location>
    <ligand>
        <name>ATP</name>
        <dbReference type="ChEBI" id="CHEBI:30616"/>
    </ligand>
</feature>
<evidence type="ECO:0000256" key="4">
    <source>
        <dbReference type="ARBA" id="ARBA00022490"/>
    </source>
</evidence>
<accession>A0A398CRB1</accession>
<keyword evidence="7 14" id="KW-0479">Metal-binding</keyword>
<dbReference type="InterPro" id="IPR000023">
    <property type="entry name" value="Phosphofructokinase_dom"/>
</dbReference>
<evidence type="ECO:0000313" key="17">
    <source>
        <dbReference type="Proteomes" id="UP000266328"/>
    </source>
</evidence>
<dbReference type="GO" id="GO:0070095">
    <property type="term" value="F:fructose-6-phosphate binding"/>
    <property type="evidence" value="ECO:0007669"/>
    <property type="project" value="TreeGrafter"/>
</dbReference>
<reference evidence="16 17" key="1">
    <citation type="submission" date="2018-09" db="EMBL/GenBank/DDBJ databases">
        <title>Discovery and Ecogenomic Context for Candidatus Cryosericales, a Global Caldiserica Order Active in Thawing Permafrost.</title>
        <authorList>
            <person name="Martinez M.A."/>
            <person name="Woodcroft B.J."/>
            <person name="Ignacio Espinoza J.C."/>
            <person name="Zayed A."/>
            <person name="Singleton C.M."/>
            <person name="Boyd J."/>
            <person name="Li Y.-F."/>
            <person name="Purvine S."/>
            <person name="Maughan H."/>
            <person name="Hodgkins S.B."/>
            <person name="Anderson D."/>
            <person name="Sederholm M."/>
            <person name="Temperton B."/>
            <person name="Saleska S.R."/>
            <person name="Tyson G.W."/>
            <person name="Rich V.I."/>
        </authorList>
    </citation>
    <scope>NUCLEOTIDE SEQUENCE [LARGE SCALE GENOMIC DNA]</scope>
    <source>
        <strain evidence="16 17">SMC7</strain>
    </source>
</reference>
<dbReference type="PANTHER" id="PTHR13697">
    <property type="entry name" value="PHOSPHOFRUCTOKINASE"/>
    <property type="match status" value="1"/>
</dbReference>
<dbReference type="GO" id="GO:0048029">
    <property type="term" value="F:monosaccharide binding"/>
    <property type="evidence" value="ECO:0007669"/>
    <property type="project" value="TreeGrafter"/>
</dbReference>
<comment type="catalytic activity">
    <reaction evidence="13 14">
        <text>beta-D-fructose 6-phosphate + ATP = beta-D-fructose 1,6-bisphosphate + ADP + H(+)</text>
        <dbReference type="Rhea" id="RHEA:16109"/>
        <dbReference type="ChEBI" id="CHEBI:15378"/>
        <dbReference type="ChEBI" id="CHEBI:30616"/>
        <dbReference type="ChEBI" id="CHEBI:32966"/>
        <dbReference type="ChEBI" id="CHEBI:57634"/>
        <dbReference type="ChEBI" id="CHEBI:456216"/>
        <dbReference type="EC" id="2.7.1.11"/>
    </reaction>
</comment>
<keyword evidence="12 14" id="KW-0324">Glycolysis</keyword>
<dbReference type="Gene3D" id="3.40.50.460">
    <property type="entry name" value="Phosphofructokinase domain"/>
    <property type="match status" value="1"/>
</dbReference>
<dbReference type="PRINTS" id="PR00476">
    <property type="entry name" value="PHFRCTKINASE"/>
</dbReference>
<dbReference type="Pfam" id="PF00365">
    <property type="entry name" value="PFK"/>
    <property type="match status" value="1"/>
</dbReference>
<evidence type="ECO:0000313" key="16">
    <source>
        <dbReference type="EMBL" id="RIE05946.1"/>
    </source>
</evidence>
<evidence type="ECO:0000256" key="5">
    <source>
        <dbReference type="ARBA" id="ARBA00022533"/>
    </source>
</evidence>
<feature type="binding site" evidence="14">
    <location>
        <position position="11"/>
    </location>
    <ligand>
        <name>ATP</name>
        <dbReference type="ChEBI" id="CHEBI:30616"/>
    </ligand>
</feature>
<feature type="binding site" evidence="14">
    <location>
        <begin position="21"/>
        <end position="25"/>
    </location>
    <ligand>
        <name>ADP</name>
        <dbReference type="ChEBI" id="CHEBI:456216"/>
        <note>allosteric activator; ligand shared between dimeric partners</note>
    </ligand>
</feature>
<dbReference type="HAMAP" id="MF_00339">
    <property type="entry name" value="Phosphofructokinase_I_B1"/>
    <property type="match status" value="1"/>
</dbReference>
<dbReference type="OrthoDB" id="9802503at2"/>
<evidence type="ECO:0000256" key="10">
    <source>
        <dbReference type="ARBA" id="ARBA00022840"/>
    </source>
</evidence>
<evidence type="ECO:0000259" key="15">
    <source>
        <dbReference type="Pfam" id="PF00365"/>
    </source>
</evidence>
<feature type="binding site" description="in other chain" evidence="14">
    <location>
        <begin position="125"/>
        <end position="127"/>
    </location>
    <ligand>
        <name>substrate</name>
        <note>ligand shared between dimeric partners</note>
    </ligand>
</feature>
<evidence type="ECO:0000256" key="8">
    <source>
        <dbReference type="ARBA" id="ARBA00022741"/>
    </source>
</evidence>
<dbReference type="AlphaFoldDB" id="A0A398CRB1"/>
<feature type="binding site" evidence="14">
    <location>
        <position position="243"/>
    </location>
    <ligand>
        <name>substrate</name>
        <note>ligand shared between dimeric partners</note>
    </ligand>
</feature>
<feature type="active site" description="Proton acceptor" evidence="14">
    <location>
        <position position="127"/>
    </location>
</feature>
<evidence type="ECO:0000256" key="1">
    <source>
        <dbReference type="ARBA" id="ARBA00001946"/>
    </source>
</evidence>
<feature type="binding site" description="in other chain" evidence="14">
    <location>
        <begin position="185"/>
        <end position="187"/>
    </location>
    <ligand>
        <name>ADP</name>
        <dbReference type="ChEBI" id="CHEBI:456216"/>
        <note>allosteric activator; ligand shared between dimeric partners</note>
    </ligand>
</feature>
<evidence type="ECO:0000256" key="6">
    <source>
        <dbReference type="ARBA" id="ARBA00022679"/>
    </source>
</evidence>
<dbReference type="FunFam" id="3.40.50.460:FF:000002">
    <property type="entry name" value="ATP-dependent 6-phosphofructokinase"/>
    <property type="match status" value="1"/>
</dbReference>
<proteinExistence type="inferred from homology"/>
<gene>
    <name evidence="14" type="primary">pfkA</name>
    <name evidence="16" type="ORF">SMC7_04780</name>
</gene>
<comment type="cofactor">
    <cofactor evidence="1 14">
        <name>Mg(2+)</name>
        <dbReference type="ChEBI" id="CHEBI:18420"/>
    </cofactor>
</comment>
<keyword evidence="9 14" id="KW-0418">Kinase</keyword>